<reference evidence="1 2" key="1">
    <citation type="journal article" date="2014" name="PLoS ONE">
        <title>Rumen cellulosomics: divergent fiber-degrading strategies revealed by comparative genome-wide analysis of six ruminococcal strains.</title>
        <authorList>
            <person name="Dassa B."/>
            <person name="Borovok I."/>
            <person name="Ruimy-Israeli V."/>
            <person name="Lamed R."/>
            <person name="Flint H.J."/>
            <person name="Duncan S.H."/>
            <person name="Henrissat B."/>
            <person name="Coutinho P."/>
            <person name="Morrison M."/>
            <person name="Mosoni P."/>
            <person name="Yeoman C.J."/>
            <person name="White B.A."/>
            <person name="Bayer E.A."/>
        </authorList>
    </citation>
    <scope>NUCLEOTIDE SEQUENCE [LARGE SCALE GENOMIC DNA]</scope>
    <source>
        <strain evidence="1 2">007c</strain>
    </source>
</reference>
<dbReference type="PATRIC" id="fig|1341157.4.peg.146"/>
<dbReference type="InterPro" id="IPR014729">
    <property type="entry name" value="Rossmann-like_a/b/a_fold"/>
</dbReference>
<sequence>MINNCCITKTGNLYSQFCETIEKYGLLEDIDRIVFLFSGGKDATLGLYYLNEYVIENKLPISVEALMIAYPTHVYYHKDSREASCFVETKKFWENSGVKFHIFDSEEADFDETEKNACKICKAARKKLVDGFLNSCEDKERTAIVTGYTLYDAMAYMDEIILVSNFEFDNIDNEKALNRMKNCFHKMKIKEKLPNGFTIIRPLINMKENFIMQDVIDLEIPYISRGCKASVNKHKREYFKVLNVAEPINNTTYEGLLSFIGKMDLKLPETFDDINMDNYFTDC</sequence>
<name>W7UV37_RUMFL</name>
<dbReference type="PANTHER" id="PTHR43686:SF1">
    <property type="entry name" value="AMINOTRAN_5 DOMAIN-CONTAINING PROTEIN"/>
    <property type="match status" value="1"/>
</dbReference>
<accession>W7UV37</accession>
<dbReference type="EMBL" id="ATAX01000006">
    <property type="protein sequence ID" value="EWM55039.1"/>
    <property type="molecule type" value="Genomic_DNA"/>
</dbReference>
<dbReference type="Proteomes" id="UP000019365">
    <property type="component" value="Unassembled WGS sequence"/>
</dbReference>
<protein>
    <submittedName>
        <fullName evidence="1">Uncharacterized protein</fullName>
    </submittedName>
</protein>
<evidence type="ECO:0000313" key="2">
    <source>
        <dbReference type="Proteomes" id="UP000019365"/>
    </source>
</evidence>
<dbReference type="eggNOG" id="ENOG5033RF7">
    <property type="taxonomic scope" value="Bacteria"/>
</dbReference>
<dbReference type="PANTHER" id="PTHR43686">
    <property type="entry name" value="SULFURTRANSFERASE-RELATED"/>
    <property type="match status" value="1"/>
</dbReference>
<proteinExistence type="predicted"/>
<dbReference type="Gene3D" id="3.40.50.620">
    <property type="entry name" value="HUPs"/>
    <property type="match status" value="1"/>
</dbReference>
<dbReference type="RefSeq" id="WP_019679525.1">
    <property type="nucleotide sequence ID" value="NZ_ATAX01000006.1"/>
</dbReference>
<dbReference type="OrthoDB" id="9947943at2"/>
<keyword evidence="2" id="KW-1185">Reference proteome</keyword>
<organism evidence="1 2">
    <name type="scientific">Ruminococcus flavefaciens 007c</name>
    <dbReference type="NCBI Taxonomy" id="1341157"/>
    <lineage>
        <taxon>Bacteria</taxon>
        <taxon>Bacillati</taxon>
        <taxon>Bacillota</taxon>
        <taxon>Clostridia</taxon>
        <taxon>Eubacteriales</taxon>
        <taxon>Oscillospiraceae</taxon>
        <taxon>Ruminococcus</taxon>
    </lineage>
</organism>
<evidence type="ECO:0000313" key="1">
    <source>
        <dbReference type="EMBL" id="EWM55039.1"/>
    </source>
</evidence>
<dbReference type="AlphaFoldDB" id="W7UV37"/>
<gene>
    <name evidence="1" type="ORF">RF007C_05045</name>
</gene>
<dbReference type="SUPFAM" id="SSF52402">
    <property type="entry name" value="Adenine nucleotide alpha hydrolases-like"/>
    <property type="match status" value="1"/>
</dbReference>
<comment type="caution">
    <text evidence="1">The sequence shown here is derived from an EMBL/GenBank/DDBJ whole genome shotgun (WGS) entry which is preliminary data.</text>
</comment>